<evidence type="ECO:0000256" key="5">
    <source>
        <dbReference type="ARBA" id="ARBA00023002"/>
    </source>
</evidence>
<evidence type="ECO:0000256" key="3">
    <source>
        <dbReference type="ARBA" id="ARBA00022617"/>
    </source>
</evidence>
<organism evidence="9 10">
    <name type="scientific">Marasmius oreades</name>
    <name type="common">fairy-ring Marasmius</name>
    <dbReference type="NCBI Taxonomy" id="181124"/>
    <lineage>
        <taxon>Eukaryota</taxon>
        <taxon>Fungi</taxon>
        <taxon>Dikarya</taxon>
        <taxon>Basidiomycota</taxon>
        <taxon>Agaricomycotina</taxon>
        <taxon>Agaricomycetes</taxon>
        <taxon>Agaricomycetidae</taxon>
        <taxon>Agaricales</taxon>
        <taxon>Marasmiineae</taxon>
        <taxon>Marasmiaceae</taxon>
        <taxon>Marasmius</taxon>
    </lineage>
</organism>
<keyword evidence="6 8" id="KW-0408">Iron</keyword>
<dbReference type="GO" id="GO:0020037">
    <property type="term" value="F:heme binding"/>
    <property type="evidence" value="ECO:0007669"/>
    <property type="project" value="InterPro"/>
</dbReference>
<gene>
    <name evidence="9" type="ORF">E1B28_013536</name>
</gene>
<evidence type="ECO:0008006" key="11">
    <source>
        <dbReference type="Google" id="ProtNLM"/>
    </source>
</evidence>
<dbReference type="EMBL" id="CM032189">
    <property type="protein sequence ID" value="KAG7087582.1"/>
    <property type="molecule type" value="Genomic_DNA"/>
</dbReference>
<dbReference type="AlphaFoldDB" id="A0A9P7RQ06"/>
<evidence type="ECO:0000256" key="8">
    <source>
        <dbReference type="RuleBase" id="RU000461"/>
    </source>
</evidence>
<dbReference type="GO" id="GO:0005506">
    <property type="term" value="F:iron ion binding"/>
    <property type="evidence" value="ECO:0007669"/>
    <property type="project" value="InterPro"/>
</dbReference>
<accession>A0A9P7RQ06</accession>
<dbReference type="PROSITE" id="PS00086">
    <property type="entry name" value="CYTOCHROME_P450"/>
    <property type="match status" value="1"/>
</dbReference>
<evidence type="ECO:0000313" key="9">
    <source>
        <dbReference type="EMBL" id="KAG7087582.1"/>
    </source>
</evidence>
<reference evidence="9" key="1">
    <citation type="journal article" date="2021" name="Genome Biol. Evol.">
        <title>The assembled and annotated genome of the fairy-ring fungus Marasmius oreades.</title>
        <authorList>
            <person name="Hiltunen M."/>
            <person name="Ament-Velasquez S.L."/>
            <person name="Johannesson H."/>
        </authorList>
    </citation>
    <scope>NUCLEOTIDE SEQUENCE</scope>
    <source>
        <strain evidence="9">03SP1</strain>
    </source>
</reference>
<dbReference type="KEGG" id="more:E1B28_013536"/>
<dbReference type="Gene3D" id="1.10.630.10">
    <property type="entry name" value="Cytochrome P450"/>
    <property type="match status" value="1"/>
</dbReference>
<dbReference type="RefSeq" id="XP_043004053.1">
    <property type="nucleotide sequence ID" value="XM_043158699.1"/>
</dbReference>
<sequence>MFNPDRFMKKPGKDLPPHPEEFAFGFGRRVCPGRHLADNSLWIAMVYLLATFNMKKALDSQGNEIEPVVKYTDGTVSHPYPFKCRFIPRSKDALDLIA</sequence>
<dbReference type="Proteomes" id="UP001049176">
    <property type="component" value="Chromosome 9"/>
</dbReference>
<proteinExistence type="inferred from homology"/>
<protein>
    <recommendedName>
        <fullName evidence="11">Cytochrome P450</fullName>
    </recommendedName>
</protein>
<dbReference type="SUPFAM" id="SSF48264">
    <property type="entry name" value="Cytochrome P450"/>
    <property type="match status" value="1"/>
</dbReference>
<dbReference type="GO" id="GO:0016705">
    <property type="term" value="F:oxidoreductase activity, acting on paired donors, with incorporation or reduction of molecular oxygen"/>
    <property type="evidence" value="ECO:0007669"/>
    <property type="project" value="InterPro"/>
</dbReference>
<dbReference type="PANTHER" id="PTHR46300:SF7">
    <property type="entry name" value="P450, PUTATIVE (EUROFUNG)-RELATED"/>
    <property type="match status" value="1"/>
</dbReference>
<evidence type="ECO:0000256" key="1">
    <source>
        <dbReference type="ARBA" id="ARBA00001971"/>
    </source>
</evidence>
<dbReference type="InterPro" id="IPR001128">
    <property type="entry name" value="Cyt_P450"/>
</dbReference>
<dbReference type="GeneID" id="66082611"/>
<evidence type="ECO:0000256" key="2">
    <source>
        <dbReference type="ARBA" id="ARBA00010617"/>
    </source>
</evidence>
<evidence type="ECO:0000256" key="4">
    <source>
        <dbReference type="ARBA" id="ARBA00022723"/>
    </source>
</evidence>
<dbReference type="InterPro" id="IPR017972">
    <property type="entry name" value="Cyt_P450_CS"/>
</dbReference>
<comment type="similarity">
    <text evidence="2 8">Belongs to the cytochrome P450 family.</text>
</comment>
<keyword evidence="3 8" id="KW-0349">Heme</keyword>
<name>A0A9P7RQ06_9AGAR</name>
<keyword evidence="7 8" id="KW-0503">Monooxygenase</keyword>
<keyword evidence="10" id="KW-1185">Reference proteome</keyword>
<dbReference type="Pfam" id="PF00067">
    <property type="entry name" value="p450"/>
    <property type="match status" value="1"/>
</dbReference>
<dbReference type="InterPro" id="IPR050364">
    <property type="entry name" value="Cytochrome_P450_fung"/>
</dbReference>
<dbReference type="PANTHER" id="PTHR46300">
    <property type="entry name" value="P450, PUTATIVE (EUROFUNG)-RELATED-RELATED"/>
    <property type="match status" value="1"/>
</dbReference>
<dbReference type="GO" id="GO:0004497">
    <property type="term" value="F:monooxygenase activity"/>
    <property type="evidence" value="ECO:0007669"/>
    <property type="project" value="UniProtKB-KW"/>
</dbReference>
<evidence type="ECO:0000256" key="6">
    <source>
        <dbReference type="ARBA" id="ARBA00023004"/>
    </source>
</evidence>
<dbReference type="OrthoDB" id="3934656at2759"/>
<evidence type="ECO:0000313" key="10">
    <source>
        <dbReference type="Proteomes" id="UP001049176"/>
    </source>
</evidence>
<dbReference type="InterPro" id="IPR036396">
    <property type="entry name" value="Cyt_P450_sf"/>
</dbReference>
<comment type="caution">
    <text evidence="9">The sequence shown here is derived from an EMBL/GenBank/DDBJ whole genome shotgun (WGS) entry which is preliminary data.</text>
</comment>
<keyword evidence="5 8" id="KW-0560">Oxidoreductase</keyword>
<keyword evidence="4 8" id="KW-0479">Metal-binding</keyword>
<evidence type="ECO:0000256" key="7">
    <source>
        <dbReference type="ARBA" id="ARBA00023033"/>
    </source>
</evidence>
<comment type="cofactor">
    <cofactor evidence="1">
        <name>heme</name>
        <dbReference type="ChEBI" id="CHEBI:30413"/>
    </cofactor>
</comment>